<dbReference type="EMBL" id="UHJL01000001">
    <property type="protein sequence ID" value="SUQ19839.1"/>
    <property type="molecule type" value="Genomic_DNA"/>
</dbReference>
<dbReference type="Proteomes" id="UP000255423">
    <property type="component" value="Unassembled WGS sequence"/>
</dbReference>
<evidence type="ECO:0000256" key="1">
    <source>
        <dbReference type="SAM" id="SignalP"/>
    </source>
</evidence>
<protein>
    <recommendedName>
        <fullName evidence="4">Lipoprotein</fullName>
    </recommendedName>
</protein>
<dbReference type="PROSITE" id="PS51257">
    <property type="entry name" value="PROKAR_LIPOPROTEIN"/>
    <property type="match status" value="1"/>
</dbReference>
<reference evidence="2 3" key="1">
    <citation type="submission" date="2017-08" db="EMBL/GenBank/DDBJ databases">
        <authorList>
            <person name="de Groot N.N."/>
        </authorList>
    </citation>
    <scope>NUCLEOTIDE SEQUENCE [LARGE SCALE GENOMIC DNA]</scope>
    <source>
        <strain evidence="2 3">HM2</strain>
    </source>
</reference>
<organism evidence="2 3">
    <name type="scientific">Fibrobacter succinogenes</name>
    <name type="common">Bacteroides succinogenes</name>
    <dbReference type="NCBI Taxonomy" id="833"/>
    <lineage>
        <taxon>Bacteria</taxon>
        <taxon>Pseudomonadati</taxon>
        <taxon>Fibrobacterota</taxon>
        <taxon>Fibrobacteria</taxon>
        <taxon>Fibrobacterales</taxon>
        <taxon>Fibrobacteraceae</taxon>
        <taxon>Fibrobacter</taxon>
    </lineage>
</organism>
<evidence type="ECO:0000313" key="3">
    <source>
        <dbReference type="Proteomes" id="UP000255423"/>
    </source>
</evidence>
<dbReference type="AlphaFoldDB" id="A0A380RX48"/>
<dbReference type="RefSeq" id="WP_109572359.1">
    <property type="nucleotide sequence ID" value="NZ_UHJL01000001.1"/>
</dbReference>
<accession>A0A380RX48</accession>
<evidence type="ECO:0000313" key="2">
    <source>
        <dbReference type="EMBL" id="SUQ19839.1"/>
    </source>
</evidence>
<feature type="chain" id="PRO_5017003935" description="Lipoprotein" evidence="1">
    <location>
        <begin position="21"/>
        <end position="160"/>
    </location>
</feature>
<gene>
    <name evidence="2" type="ORF">SAMN05661053_1083</name>
</gene>
<sequence length="160" mass="18003">MKYFRLLGILSACVLMTSCAQSLSVSKKETFEQKSGVIGVFRQPVGFCSGGYQQQIKLGGEKIIVKPTWTSEQDNLFSAYIEPGKADLESYRYSCGFTETTLTLAEKHGVVVPQNGFCKIVISFLKNDELFSKNEVLLFNQFKKEEVAAEFDDIPYCETY</sequence>
<feature type="signal peptide" evidence="1">
    <location>
        <begin position="1"/>
        <end position="20"/>
    </location>
</feature>
<evidence type="ECO:0008006" key="4">
    <source>
        <dbReference type="Google" id="ProtNLM"/>
    </source>
</evidence>
<name>A0A380RX48_FIBSU</name>
<proteinExistence type="predicted"/>
<keyword evidence="1" id="KW-0732">Signal</keyword>